<accession>A0A3G4ZYT4</accession>
<protein>
    <submittedName>
        <fullName evidence="1">Uncharacterized protein</fullName>
    </submittedName>
</protein>
<evidence type="ECO:0000313" key="1">
    <source>
        <dbReference type="EMBL" id="AYV78743.1"/>
    </source>
</evidence>
<sequence>MGNKSISNLICKTFQDVIIEKINSTTIKITSKEFINCSIYKNTLSISSKYHVNCYYDNSWYKKEWIMDDINCKFNNINITYTGNVKINPILITENMIFNGSILFDDRSVETGKIIKI</sequence>
<reference evidence="1" key="1">
    <citation type="submission" date="2018-10" db="EMBL/GenBank/DDBJ databases">
        <title>Hidden diversity of soil giant viruses.</title>
        <authorList>
            <person name="Schulz F."/>
            <person name="Alteio L."/>
            <person name="Goudeau D."/>
            <person name="Ryan E.M."/>
            <person name="Malmstrom R.R."/>
            <person name="Blanchard J."/>
            <person name="Woyke T."/>
        </authorList>
    </citation>
    <scope>NUCLEOTIDE SEQUENCE</scope>
    <source>
        <strain evidence="1">EDV1</strain>
    </source>
</reference>
<name>A0A3G4ZYT4_9VIRU</name>
<gene>
    <name evidence="1" type="ORF">Edafosvirus29_7</name>
</gene>
<organism evidence="1">
    <name type="scientific">Edafosvirus sp</name>
    <dbReference type="NCBI Taxonomy" id="2487765"/>
    <lineage>
        <taxon>Viruses</taxon>
        <taxon>Varidnaviria</taxon>
        <taxon>Bamfordvirae</taxon>
        <taxon>Nucleocytoviricota</taxon>
        <taxon>Megaviricetes</taxon>
        <taxon>Imitervirales</taxon>
        <taxon>Mimiviridae</taxon>
        <taxon>Klosneuvirinae</taxon>
    </lineage>
</organism>
<dbReference type="EMBL" id="MK072094">
    <property type="protein sequence ID" value="AYV78743.1"/>
    <property type="molecule type" value="Genomic_DNA"/>
</dbReference>
<proteinExistence type="predicted"/>